<name>A0A6M0CTV3_9FLAO</name>
<feature type="region of interest" description="Disordered" evidence="1">
    <location>
        <begin position="1"/>
        <end position="21"/>
    </location>
</feature>
<feature type="transmembrane region" description="Helical" evidence="2">
    <location>
        <begin position="25"/>
        <end position="47"/>
    </location>
</feature>
<dbReference type="RefSeq" id="WP_164033621.1">
    <property type="nucleotide sequence ID" value="NZ_JAABOQ010000008.1"/>
</dbReference>
<keyword evidence="4" id="KW-1185">Reference proteome</keyword>
<gene>
    <name evidence="3" type="ORF">GWK10_17110</name>
</gene>
<evidence type="ECO:0000256" key="1">
    <source>
        <dbReference type="SAM" id="MobiDB-lite"/>
    </source>
</evidence>
<proteinExistence type="predicted"/>
<keyword evidence="2" id="KW-1133">Transmembrane helix</keyword>
<feature type="transmembrane region" description="Helical" evidence="2">
    <location>
        <begin position="59"/>
        <end position="77"/>
    </location>
</feature>
<evidence type="ECO:0000256" key="2">
    <source>
        <dbReference type="SAM" id="Phobius"/>
    </source>
</evidence>
<dbReference type="AlphaFoldDB" id="A0A6M0CTV3"/>
<evidence type="ECO:0008006" key="5">
    <source>
        <dbReference type="Google" id="ProtNLM"/>
    </source>
</evidence>
<protein>
    <recommendedName>
        <fullName evidence="5">AtpZ/AtpI family protein</fullName>
    </recommendedName>
</protein>
<dbReference type="Pfam" id="PF09527">
    <property type="entry name" value="ATPase_gene1"/>
    <property type="match status" value="1"/>
</dbReference>
<dbReference type="EMBL" id="JAABOQ010000008">
    <property type="protein sequence ID" value="NER18937.1"/>
    <property type="molecule type" value="Genomic_DNA"/>
</dbReference>
<evidence type="ECO:0000313" key="4">
    <source>
        <dbReference type="Proteomes" id="UP000474296"/>
    </source>
</evidence>
<dbReference type="Proteomes" id="UP000474296">
    <property type="component" value="Unassembled WGS sequence"/>
</dbReference>
<sequence>MEPQQQPAPPKKNKSRRKSKSTSAYAVYSGLAFQMVAIIGGGTYLGVFLDEKFPNKHSIYTVICSLFAVLISMYFVVRRIIKMSNS</sequence>
<dbReference type="InterPro" id="IPR032820">
    <property type="entry name" value="ATPase_put"/>
</dbReference>
<feature type="compositionally biased region" description="Basic residues" evidence="1">
    <location>
        <begin position="11"/>
        <end position="20"/>
    </location>
</feature>
<reference evidence="3 4" key="1">
    <citation type="submission" date="2020-01" db="EMBL/GenBank/DDBJ databases">
        <title>Spongiivirga citrea KCTC 32990T.</title>
        <authorList>
            <person name="Wang G."/>
        </authorList>
    </citation>
    <scope>NUCLEOTIDE SEQUENCE [LARGE SCALE GENOMIC DNA]</scope>
    <source>
        <strain evidence="3 4">KCTC 32990</strain>
    </source>
</reference>
<organism evidence="3 4">
    <name type="scientific">Spongiivirga citrea</name>
    <dbReference type="NCBI Taxonomy" id="1481457"/>
    <lineage>
        <taxon>Bacteria</taxon>
        <taxon>Pseudomonadati</taxon>
        <taxon>Bacteroidota</taxon>
        <taxon>Flavobacteriia</taxon>
        <taxon>Flavobacteriales</taxon>
        <taxon>Flavobacteriaceae</taxon>
        <taxon>Spongiivirga</taxon>
    </lineage>
</organism>
<keyword evidence="2" id="KW-0812">Transmembrane</keyword>
<feature type="compositionally biased region" description="Pro residues" evidence="1">
    <location>
        <begin position="1"/>
        <end position="10"/>
    </location>
</feature>
<accession>A0A6M0CTV3</accession>
<comment type="caution">
    <text evidence="3">The sequence shown here is derived from an EMBL/GenBank/DDBJ whole genome shotgun (WGS) entry which is preliminary data.</text>
</comment>
<keyword evidence="2" id="KW-0472">Membrane</keyword>
<evidence type="ECO:0000313" key="3">
    <source>
        <dbReference type="EMBL" id="NER18937.1"/>
    </source>
</evidence>